<dbReference type="Proteomes" id="UP001281761">
    <property type="component" value="Unassembled WGS sequence"/>
</dbReference>
<proteinExistence type="predicted"/>
<evidence type="ECO:0000256" key="2">
    <source>
        <dbReference type="SAM" id="Phobius"/>
    </source>
</evidence>
<evidence type="ECO:0000313" key="4">
    <source>
        <dbReference type="Proteomes" id="UP001281761"/>
    </source>
</evidence>
<feature type="compositionally biased region" description="Polar residues" evidence="1">
    <location>
        <begin position="201"/>
        <end position="214"/>
    </location>
</feature>
<keyword evidence="2" id="KW-1133">Transmembrane helix</keyword>
<organism evidence="3 4">
    <name type="scientific">Blattamonas nauphoetae</name>
    <dbReference type="NCBI Taxonomy" id="2049346"/>
    <lineage>
        <taxon>Eukaryota</taxon>
        <taxon>Metamonada</taxon>
        <taxon>Preaxostyla</taxon>
        <taxon>Oxymonadida</taxon>
        <taxon>Blattamonas</taxon>
    </lineage>
</organism>
<keyword evidence="2" id="KW-0812">Transmembrane</keyword>
<keyword evidence="2" id="KW-0472">Membrane</keyword>
<protein>
    <submittedName>
        <fullName evidence="3">Uncharacterized protein</fullName>
    </submittedName>
</protein>
<evidence type="ECO:0000256" key="1">
    <source>
        <dbReference type="SAM" id="MobiDB-lite"/>
    </source>
</evidence>
<feature type="region of interest" description="Disordered" evidence="1">
    <location>
        <begin position="182"/>
        <end position="221"/>
    </location>
</feature>
<keyword evidence="4" id="KW-1185">Reference proteome</keyword>
<dbReference type="EMBL" id="JARBJD010000034">
    <property type="protein sequence ID" value="KAK2958857.1"/>
    <property type="molecule type" value="Genomic_DNA"/>
</dbReference>
<feature type="transmembrane region" description="Helical" evidence="2">
    <location>
        <begin position="147"/>
        <end position="172"/>
    </location>
</feature>
<reference evidence="3 4" key="1">
    <citation type="journal article" date="2022" name="bioRxiv">
        <title>Genomics of Preaxostyla Flagellates Illuminates Evolutionary Transitions and the Path Towards Mitochondrial Loss.</title>
        <authorList>
            <person name="Novak L.V.F."/>
            <person name="Treitli S.C."/>
            <person name="Pyrih J."/>
            <person name="Halakuc P."/>
            <person name="Pipaliya S.V."/>
            <person name="Vacek V."/>
            <person name="Brzon O."/>
            <person name="Soukal P."/>
            <person name="Eme L."/>
            <person name="Dacks J.B."/>
            <person name="Karnkowska A."/>
            <person name="Elias M."/>
            <person name="Hampl V."/>
        </authorList>
    </citation>
    <scope>NUCLEOTIDE SEQUENCE [LARGE SCALE GENOMIC DNA]</scope>
    <source>
        <strain evidence="3">NAU3</strain>
        <tissue evidence="3">Gut</tissue>
    </source>
</reference>
<comment type="caution">
    <text evidence="3">The sequence shown here is derived from an EMBL/GenBank/DDBJ whole genome shotgun (WGS) entry which is preliminary data.</text>
</comment>
<name>A0ABQ9Y527_9EUKA</name>
<evidence type="ECO:0000313" key="3">
    <source>
        <dbReference type="EMBL" id="KAK2958857.1"/>
    </source>
</evidence>
<accession>A0ABQ9Y527</accession>
<feature type="compositionally biased region" description="Acidic residues" evidence="1">
    <location>
        <begin position="182"/>
        <end position="191"/>
    </location>
</feature>
<gene>
    <name evidence="3" type="ORF">BLNAU_6106</name>
</gene>
<sequence>MEQTKASPLGLRLRIALSLRQSSIWTRRSSCPPFDAISRRAHWTKETDTYHVEIHGSTLIPCGLYFEVVGESESGEPKSTKIELIPSIATSFNESFISLDLASSIVSNLSSSSNEVRGRLIHGKDVATEDLFTFPIRKAWSPGLGTMAWLIPVIVGVVVFLMLVVLIIVCVVCRRQKKEDEKVSEEEEEECTEKKKTQKTSQIHLFSNKWTNRQRPTHRLI</sequence>